<dbReference type="Proteomes" id="UP000562464">
    <property type="component" value="Unassembled WGS sequence"/>
</dbReference>
<dbReference type="PANTHER" id="PTHR33989:SF4">
    <property type="entry name" value="PTS SYSTEM N,N'-DIACETYLCHITOBIOSE-SPECIFIC EIIC COMPONENT"/>
    <property type="match status" value="1"/>
</dbReference>
<dbReference type="InterPro" id="IPR003352">
    <property type="entry name" value="PTS_EIIC"/>
</dbReference>
<dbReference type="PROSITE" id="PS51105">
    <property type="entry name" value="PTS_EIIC_TYPE_3"/>
    <property type="match status" value="1"/>
</dbReference>
<gene>
    <name evidence="11" type="ORF">HNQ37_001038</name>
</gene>
<evidence type="ECO:0000256" key="7">
    <source>
        <dbReference type="ARBA" id="ARBA00023136"/>
    </source>
</evidence>
<evidence type="ECO:0000256" key="8">
    <source>
        <dbReference type="PIRNR" id="PIRNR006351"/>
    </source>
</evidence>
<evidence type="ECO:0000313" key="12">
    <source>
        <dbReference type="Proteomes" id="UP000562464"/>
    </source>
</evidence>
<keyword evidence="4 8" id="KW-0762">Sugar transport</keyword>
<dbReference type="AlphaFoldDB" id="A0A841C2G6"/>
<keyword evidence="5 9" id="KW-0812">Transmembrane</keyword>
<feature type="transmembrane region" description="Helical" evidence="9">
    <location>
        <begin position="328"/>
        <end position="345"/>
    </location>
</feature>
<feature type="transmembrane region" description="Helical" evidence="9">
    <location>
        <begin position="125"/>
        <end position="148"/>
    </location>
</feature>
<dbReference type="GO" id="GO:0008982">
    <property type="term" value="F:protein-N(PI)-phosphohistidine-sugar phosphotransferase activity"/>
    <property type="evidence" value="ECO:0007669"/>
    <property type="project" value="UniProtKB-UniRule"/>
</dbReference>
<protein>
    <recommendedName>
        <fullName evidence="8">Permease IIC component</fullName>
    </recommendedName>
</protein>
<evidence type="ECO:0000256" key="6">
    <source>
        <dbReference type="ARBA" id="ARBA00022989"/>
    </source>
</evidence>
<evidence type="ECO:0000256" key="2">
    <source>
        <dbReference type="ARBA" id="ARBA00022448"/>
    </source>
</evidence>
<evidence type="ECO:0000259" key="10">
    <source>
        <dbReference type="PROSITE" id="PS51105"/>
    </source>
</evidence>
<keyword evidence="3 8" id="KW-1003">Cell membrane</keyword>
<keyword evidence="2 8" id="KW-0813">Transport</keyword>
<dbReference type="RefSeq" id="WP_183539926.1">
    <property type="nucleotide sequence ID" value="NZ_JACHHV010000015.1"/>
</dbReference>
<feature type="transmembrane region" description="Helical" evidence="9">
    <location>
        <begin position="160"/>
        <end position="184"/>
    </location>
</feature>
<feature type="transmembrane region" description="Helical" evidence="9">
    <location>
        <begin position="267"/>
        <end position="290"/>
    </location>
</feature>
<keyword evidence="12" id="KW-1185">Reference proteome</keyword>
<dbReference type="InterPro" id="IPR004501">
    <property type="entry name" value="PTS_EIIC_3"/>
</dbReference>
<organism evidence="11 12">
    <name type="scientific">Lactovum miscens</name>
    <dbReference type="NCBI Taxonomy" id="190387"/>
    <lineage>
        <taxon>Bacteria</taxon>
        <taxon>Bacillati</taxon>
        <taxon>Bacillota</taxon>
        <taxon>Bacilli</taxon>
        <taxon>Lactobacillales</taxon>
        <taxon>Streptococcaceae</taxon>
        <taxon>Lactovum</taxon>
    </lineage>
</organism>
<accession>A0A841C2G6</accession>
<evidence type="ECO:0000256" key="4">
    <source>
        <dbReference type="ARBA" id="ARBA00022597"/>
    </source>
</evidence>
<evidence type="ECO:0000256" key="9">
    <source>
        <dbReference type="SAM" id="Phobius"/>
    </source>
</evidence>
<feature type="domain" description="PTS EIIC type-3" evidence="10">
    <location>
        <begin position="8"/>
        <end position="395"/>
    </location>
</feature>
<name>A0A841C2G6_9LACT</name>
<comment type="subcellular location">
    <subcellularLocation>
        <location evidence="1">Cell membrane</location>
        <topology evidence="1">Multi-pass membrane protein</topology>
    </subcellularLocation>
</comment>
<keyword evidence="7 8" id="KW-0472">Membrane</keyword>
<evidence type="ECO:0000256" key="5">
    <source>
        <dbReference type="ARBA" id="ARBA00022692"/>
    </source>
</evidence>
<keyword evidence="6 9" id="KW-1133">Transmembrane helix</keyword>
<dbReference type="GO" id="GO:0005886">
    <property type="term" value="C:plasma membrane"/>
    <property type="evidence" value="ECO:0007669"/>
    <property type="project" value="UniProtKB-SubCell"/>
</dbReference>
<feature type="transmembrane region" description="Helical" evidence="9">
    <location>
        <begin position="92"/>
        <end position="113"/>
    </location>
</feature>
<dbReference type="InterPro" id="IPR051088">
    <property type="entry name" value="PTS_Sugar-EIIC/EIIB"/>
</dbReference>
<dbReference type="Pfam" id="PF02378">
    <property type="entry name" value="PTS_EIIC"/>
    <property type="match status" value="1"/>
</dbReference>
<sequence length="412" mass="45206">MDTFMNWMTDKFAPKVNKMAKNPWVSSIQSAILTAIPMIFIGSFMTILSLIKTYWPAMPDFSPISSFSFGIFSLFIAYLVPENLMNNKGHKNEAKISGLTGVAFFLMLLYPTYDKAGNLLLNANLLGTAGMLDALVAGLVVAMIMNLATKFNPFGEDSALPDFVATWFSTLIPILVLLVIGWLFTFQLNINVTTVISSIFSPLVHLGGSFFGFVIIIFLGYSFLYSFGISSWIIYPVEMAIALPAIAENAKMVAAGHAPTNIFVEETIGIFVIGGGGSTLALCIMMLFMAKSARMKMVARAAIIPSIFNINEPVVFGAPIAFNPFLMIPMWIMGLVGPILTYVVMKIGLVPIPGHVFGLWYLPTPIFAFLSTRSIAGPIYVVILFAISWIVYYPFFKFADKEALIEQEGEVA</sequence>
<evidence type="ECO:0000256" key="1">
    <source>
        <dbReference type="ARBA" id="ARBA00004651"/>
    </source>
</evidence>
<feature type="transmembrane region" description="Helical" evidence="9">
    <location>
        <begin position="352"/>
        <end position="371"/>
    </location>
</feature>
<reference evidence="11 12" key="1">
    <citation type="submission" date="2020-08" db="EMBL/GenBank/DDBJ databases">
        <title>Genomic Encyclopedia of Type Strains, Phase IV (KMG-IV): sequencing the most valuable type-strain genomes for metagenomic binning, comparative biology and taxonomic classification.</title>
        <authorList>
            <person name="Goeker M."/>
        </authorList>
    </citation>
    <scope>NUCLEOTIDE SEQUENCE [LARGE SCALE GENOMIC DNA]</scope>
    <source>
        <strain evidence="11 12">DSM 14925</strain>
    </source>
</reference>
<dbReference type="PIRSF" id="PIRSF006351">
    <property type="entry name" value="PTS_EIIC-Cellobiose"/>
    <property type="match status" value="1"/>
</dbReference>
<feature type="transmembrane region" description="Helical" evidence="9">
    <location>
        <begin position="377"/>
        <end position="396"/>
    </location>
</feature>
<proteinExistence type="predicted"/>
<comment type="caution">
    <text evidence="11">The sequence shown here is derived from an EMBL/GenBank/DDBJ whole genome shotgun (WGS) entry which is preliminary data.</text>
</comment>
<dbReference type="GO" id="GO:1902815">
    <property type="term" value="P:N,N'-diacetylchitobiose import"/>
    <property type="evidence" value="ECO:0007669"/>
    <property type="project" value="TreeGrafter"/>
</dbReference>
<feature type="transmembrane region" description="Helical" evidence="9">
    <location>
        <begin position="61"/>
        <end position="80"/>
    </location>
</feature>
<dbReference type="EMBL" id="JACHHV010000015">
    <property type="protein sequence ID" value="MBB5888146.1"/>
    <property type="molecule type" value="Genomic_DNA"/>
</dbReference>
<dbReference type="GO" id="GO:0009401">
    <property type="term" value="P:phosphoenolpyruvate-dependent sugar phosphotransferase system"/>
    <property type="evidence" value="ECO:0007669"/>
    <property type="project" value="InterPro"/>
</dbReference>
<evidence type="ECO:0000256" key="3">
    <source>
        <dbReference type="ARBA" id="ARBA00022475"/>
    </source>
</evidence>
<comment type="function">
    <text evidence="8">The phosphoenolpyruvate-dependent sugar phosphotransferase system (PTS), a major carbohydrate active -transport system, catalyzes the phosphorylation of incoming sugar substrates concomitant with their translocation across the cell membrane.</text>
</comment>
<dbReference type="InterPro" id="IPR004796">
    <property type="entry name" value="PTS_IIC_cello"/>
</dbReference>
<feature type="transmembrane region" description="Helical" evidence="9">
    <location>
        <begin position="204"/>
        <end position="224"/>
    </location>
</feature>
<feature type="transmembrane region" description="Helical" evidence="9">
    <location>
        <begin position="229"/>
        <end position="247"/>
    </location>
</feature>
<feature type="transmembrane region" description="Helical" evidence="9">
    <location>
        <begin position="31"/>
        <end position="55"/>
    </location>
</feature>
<evidence type="ECO:0000313" key="11">
    <source>
        <dbReference type="EMBL" id="MBB5888146.1"/>
    </source>
</evidence>
<dbReference type="PANTHER" id="PTHR33989">
    <property type="match status" value="1"/>
</dbReference>